<evidence type="ECO:0000259" key="12">
    <source>
        <dbReference type="PROSITE" id="PS50109"/>
    </source>
</evidence>
<dbReference type="InterPro" id="IPR003661">
    <property type="entry name" value="HisK_dim/P_dom"/>
</dbReference>
<evidence type="ECO:0000256" key="3">
    <source>
        <dbReference type="ARBA" id="ARBA00012438"/>
    </source>
</evidence>
<keyword evidence="5" id="KW-0597">Phosphoprotein</keyword>
<dbReference type="AlphaFoldDB" id="A0A4R2KFR3"/>
<name>A0A4R2KFR3_9FIRM</name>
<comment type="subcellular location">
    <subcellularLocation>
        <location evidence="2">Cell membrane</location>
        <topology evidence="2">Multi-pass membrane protein</topology>
    </subcellularLocation>
</comment>
<evidence type="ECO:0000313" key="13">
    <source>
        <dbReference type="EMBL" id="TCO68798.1"/>
    </source>
</evidence>
<keyword evidence="7" id="KW-0547">Nucleotide-binding</keyword>
<dbReference type="Proteomes" id="UP000294919">
    <property type="component" value="Unassembled WGS sequence"/>
</dbReference>
<keyword evidence="8 13" id="KW-0418">Kinase</keyword>
<dbReference type="GO" id="GO:0005886">
    <property type="term" value="C:plasma membrane"/>
    <property type="evidence" value="ECO:0007669"/>
    <property type="project" value="UniProtKB-SubCell"/>
</dbReference>
<dbReference type="PANTHER" id="PTHR45528:SF1">
    <property type="entry name" value="SENSOR HISTIDINE KINASE CPXA"/>
    <property type="match status" value="1"/>
</dbReference>
<feature type="domain" description="Histidine kinase" evidence="12">
    <location>
        <begin position="1"/>
        <end position="190"/>
    </location>
</feature>
<dbReference type="GO" id="GO:0000155">
    <property type="term" value="F:phosphorelay sensor kinase activity"/>
    <property type="evidence" value="ECO:0007669"/>
    <property type="project" value="InterPro"/>
</dbReference>
<keyword evidence="4" id="KW-1003">Cell membrane</keyword>
<dbReference type="EC" id="2.7.13.3" evidence="3"/>
<evidence type="ECO:0000256" key="5">
    <source>
        <dbReference type="ARBA" id="ARBA00022553"/>
    </source>
</evidence>
<evidence type="ECO:0000256" key="10">
    <source>
        <dbReference type="ARBA" id="ARBA00023012"/>
    </source>
</evidence>
<dbReference type="EMBL" id="SLWV01000039">
    <property type="protein sequence ID" value="TCO68798.1"/>
    <property type="molecule type" value="Genomic_DNA"/>
</dbReference>
<keyword evidence="14" id="KW-1185">Reference proteome</keyword>
<evidence type="ECO:0000256" key="6">
    <source>
        <dbReference type="ARBA" id="ARBA00022679"/>
    </source>
</evidence>
<sequence>MIIKGYAQSILDGIDVDSEKSVAQVIKTESERLERRITQLLRLNTLSHALEYSENREIVRVDRLLKSLVSKFSVVRPELNWKLDLKELEVKVDPEVILIAFENIIENQLRYAESSIEILMDVNEKIEVKISNDGPPFELNDPMELFDSYKKDKEGKFGLGLAIVRQVIEVHGGTIIAYNTNKSVEFKIIF</sequence>
<comment type="caution">
    <text evidence="13">The sequence shown here is derived from an EMBL/GenBank/DDBJ whole genome shotgun (WGS) entry which is preliminary data.</text>
</comment>
<dbReference type="InterPro" id="IPR050398">
    <property type="entry name" value="HssS/ArlS-like"/>
</dbReference>
<proteinExistence type="predicted"/>
<keyword evidence="10" id="KW-0902">Two-component regulatory system</keyword>
<dbReference type="OrthoDB" id="9780718at2"/>
<evidence type="ECO:0000256" key="7">
    <source>
        <dbReference type="ARBA" id="ARBA00022741"/>
    </source>
</evidence>
<dbReference type="InterPro" id="IPR003594">
    <property type="entry name" value="HATPase_dom"/>
</dbReference>
<keyword evidence="6" id="KW-0808">Transferase</keyword>
<reference evidence="13 14" key="1">
    <citation type="submission" date="2019-03" db="EMBL/GenBank/DDBJ databases">
        <title>Genomic Encyclopedia of Type Strains, Phase IV (KMG-IV): sequencing the most valuable type-strain genomes for metagenomic binning, comparative biology and taxonomic classification.</title>
        <authorList>
            <person name="Goeker M."/>
        </authorList>
    </citation>
    <scope>NUCLEOTIDE SEQUENCE [LARGE SCALE GENOMIC DNA]</scope>
    <source>
        <strain evidence="13 14">DSM 102940</strain>
    </source>
</reference>
<protein>
    <recommendedName>
        <fullName evidence="3">histidine kinase</fullName>
        <ecNumber evidence="3">2.7.13.3</ecNumber>
    </recommendedName>
</protein>
<evidence type="ECO:0000256" key="2">
    <source>
        <dbReference type="ARBA" id="ARBA00004651"/>
    </source>
</evidence>
<dbReference type="GO" id="GO:0005524">
    <property type="term" value="F:ATP binding"/>
    <property type="evidence" value="ECO:0007669"/>
    <property type="project" value="UniProtKB-KW"/>
</dbReference>
<dbReference type="RefSeq" id="WP_132247994.1">
    <property type="nucleotide sequence ID" value="NZ_SLWV01000039.1"/>
</dbReference>
<dbReference type="InterPro" id="IPR005467">
    <property type="entry name" value="His_kinase_dom"/>
</dbReference>
<dbReference type="InterPro" id="IPR036890">
    <property type="entry name" value="HATPase_C_sf"/>
</dbReference>
<evidence type="ECO:0000313" key="14">
    <source>
        <dbReference type="Proteomes" id="UP000294919"/>
    </source>
</evidence>
<gene>
    <name evidence="13" type="ORF">EV214_1391</name>
</gene>
<comment type="catalytic activity">
    <reaction evidence="1">
        <text>ATP + protein L-histidine = ADP + protein N-phospho-L-histidine.</text>
        <dbReference type="EC" id="2.7.13.3"/>
    </reaction>
</comment>
<evidence type="ECO:0000256" key="4">
    <source>
        <dbReference type="ARBA" id="ARBA00022475"/>
    </source>
</evidence>
<organism evidence="13 14">
    <name type="scientific">Marinisporobacter balticus</name>
    <dbReference type="NCBI Taxonomy" id="2018667"/>
    <lineage>
        <taxon>Bacteria</taxon>
        <taxon>Bacillati</taxon>
        <taxon>Bacillota</taxon>
        <taxon>Clostridia</taxon>
        <taxon>Peptostreptococcales</taxon>
        <taxon>Thermotaleaceae</taxon>
        <taxon>Marinisporobacter</taxon>
    </lineage>
</organism>
<accession>A0A4R2KFR3</accession>
<dbReference type="Pfam" id="PF02518">
    <property type="entry name" value="HATPase_c"/>
    <property type="match status" value="1"/>
</dbReference>
<evidence type="ECO:0000256" key="9">
    <source>
        <dbReference type="ARBA" id="ARBA00022840"/>
    </source>
</evidence>
<dbReference type="SUPFAM" id="SSF55874">
    <property type="entry name" value="ATPase domain of HSP90 chaperone/DNA topoisomerase II/histidine kinase"/>
    <property type="match status" value="1"/>
</dbReference>
<evidence type="ECO:0000256" key="1">
    <source>
        <dbReference type="ARBA" id="ARBA00000085"/>
    </source>
</evidence>
<evidence type="ECO:0000256" key="8">
    <source>
        <dbReference type="ARBA" id="ARBA00022777"/>
    </source>
</evidence>
<evidence type="ECO:0000256" key="11">
    <source>
        <dbReference type="ARBA" id="ARBA00023136"/>
    </source>
</evidence>
<dbReference type="PANTHER" id="PTHR45528">
    <property type="entry name" value="SENSOR HISTIDINE KINASE CPXA"/>
    <property type="match status" value="1"/>
</dbReference>
<dbReference type="CDD" id="cd00082">
    <property type="entry name" value="HisKA"/>
    <property type="match status" value="1"/>
</dbReference>
<keyword evidence="9" id="KW-0067">ATP-binding</keyword>
<dbReference type="SMART" id="SM00387">
    <property type="entry name" value="HATPase_c"/>
    <property type="match status" value="1"/>
</dbReference>
<keyword evidence="11" id="KW-0472">Membrane</keyword>
<dbReference type="PROSITE" id="PS50109">
    <property type="entry name" value="HIS_KIN"/>
    <property type="match status" value="1"/>
</dbReference>
<dbReference type="Gene3D" id="3.30.565.10">
    <property type="entry name" value="Histidine kinase-like ATPase, C-terminal domain"/>
    <property type="match status" value="1"/>
</dbReference>